<keyword evidence="1" id="KW-1133">Transmembrane helix</keyword>
<feature type="transmembrane region" description="Helical" evidence="1">
    <location>
        <begin position="66"/>
        <end position="84"/>
    </location>
</feature>
<dbReference type="EMBL" id="AP019798">
    <property type="protein sequence ID" value="BBL88892.1"/>
    <property type="molecule type" value="Genomic_DNA"/>
</dbReference>
<evidence type="ECO:0000313" key="2">
    <source>
        <dbReference type="EMBL" id="BBL88892.1"/>
    </source>
</evidence>
<proteinExistence type="predicted"/>
<dbReference type="KEGG" id="vro:BSZ04_15530"/>
<dbReference type="EMBL" id="VTYN01000013">
    <property type="protein sequence ID" value="NOH49099.1"/>
    <property type="molecule type" value="Genomic_DNA"/>
</dbReference>
<reference evidence="3 7" key="3">
    <citation type="submission" date="2019-08" db="EMBL/GenBank/DDBJ databases">
        <title>Draft genome sequencing and comparative genomics of hatchery-associated Vibrios.</title>
        <authorList>
            <person name="Kehlet-Delgado H."/>
            <person name="Mueller R.S."/>
        </authorList>
    </citation>
    <scope>NUCLEOTIDE SEQUENCE [LARGE SCALE GENOMIC DNA]</scope>
    <source>
        <strain evidence="3 7">00-78-3</strain>
    </source>
</reference>
<sequence length="127" mass="14619">MKEKFAVFILCSYLLVGSVIHIYDNVTGGFLPYTEVPQWLNSYWTSLGILNLLSIYLLIKHRRTGVLMLILTMGSDVVFTSYAHYNFGLFSDEVPLQLQSMIFGFALAASLWLWSANRVRNSRQIFR</sequence>
<keyword evidence="5" id="KW-1185">Reference proteome</keyword>
<accession>A0A2K7SW10</accession>
<dbReference type="OrthoDB" id="4324638at2"/>
<dbReference type="AlphaFoldDB" id="A0A2K7SW10"/>
<reference evidence="2" key="4">
    <citation type="journal article" date="2020" name="Microbiol. Resour. Announc.">
        <title>Complete Genome Sequence of Vibrio rotiferianus Strain AM7.</title>
        <authorList>
            <person name="Miyazaki K."/>
            <person name="Wiseschart A."/>
            <person name="Pootanakit K."/>
            <person name="Kitahara K."/>
        </authorList>
    </citation>
    <scope>NUCLEOTIDE SEQUENCE</scope>
    <source>
        <strain evidence="2">AM7</strain>
    </source>
</reference>
<dbReference type="RefSeq" id="WP_010448293.1">
    <property type="nucleotide sequence ID" value="NZ_AP019798.1"/>
</dbReference>
<evidence type="ECO:0000256" key="1">
    <source>
        <dbReference type="SAM" id="Phobius"/>
    </source>
</evidence>
<feature type="transmembrane region" description="Helical" evidence="1">
    <location>
        <begin position="43"/>
        <end position="59"/>
    </location>
</feature>
<organism evidence="3 7">
    <name type="scientific">Vibrio rotiferianus</name>
    <dbReference type="NCBI Taxonomy" id="190895"/>
    <lineage>
        <taxon>Bacteria</taxon>
        <taxon>Pseudomonadati</taxon>
        <taxon>Pseudomonadota</taxon>
        <taxon>Gammaproteobacteria</taxon>
        <taxon>Vibrionales</taxon>
        <taxon>Vibrionaceae</taxon>
        <taxon>Vibrio</taxon>
    </lineage>
</organism>
<evidence type="ECO:0000313" key="4">
    <source>
        <dbReference type="EMBL" id="OHY93817.1"/>
    </source>
</evidence>
<evidence type="ECO:0000313" key="3">
    <source>
        <dbReference type="EMBL" id="NOH49099.1"/>
    </source>
</evidence>
<dbReference type="Proteomes" id="UP000180133">
    <property type="component" value="Unassembled WGS sequence"/>
</dbReference>
<dbReference type="GeneID" id="47656695"/>
<feature type="transmembrane region" description="Helical" evidence="1">
    <location>
        <begin position="5"/>
        <end position="23"/>
    </location>
</feature>
<keyword evidence="1" id="KW-0812">Transmembrane</keyword>
<reference evidence="4 5" key="1">
    <citation type="submission" date="2016-09" db="EMBL/GenBank/DDBJ databases">
        <title>Isolation, identification and antibiotic sensitivity analysis of bacterial pathogen from juvenile Hippocampus erectus with tail-rotted disease.</title>
        <authorList>
            <person name="Yang Q."/>
        </authorList>
    </citation>
    <scope>NUCLEOTIDE SEQUENCE [LARGE SCALE GENOMIC DNA]</scope>
    <source>
        <strain evidence="4 5">HM-10</strain>
    </source>
</reference>
<evidence type="ECO:0000313" key="5">
    <source>
        <dbReference type="Proteomes" id="UP000180133"/>
    </source>
</evidence>
<dbReference type="Proteomes" id="UP000572072">
    <property type="component" value="Unassembled WGS sequence"/>
</dbReference>
<name>A0A2K7SW10_9VIBR</name>
<evidence type="ECO:0000313" key="6">
    <source>
        <dbReference type="Proteomes" id="UP000315115"/>
    </source>
</evidence>
<keyword evidence="1" id="KW-0472">Membrane</keyword>
<protein>
    <submittedName>
        <fullName evidence="3">Uncharacterized protein</fullName>
    </submittedName>
</protein>
<reference evidence="6" key="2">
    <citation type="submission" date="2019-07" db="EMBL/GenBank/DDBJ databases">
        <title>Complete Genome Sequences of Vibrion rotiferianus strain AM7.</title>
        <authorList>
            <person name="Miyazaki K."/>
            <person name="Wiseschart A."/>
            <person name="Pootanakit K."/>
            <person name="Ishimori K."/>
            <person name="Kitahara K."/>
        </authorList>
    </citation>
    <scope>NUCLEOTIDE SEQUENCE [LARGE SCALE GENOMIC DNA]</scope>
    <source>
        <strain evidence="6">AM7</strain>
    </source>
</reference>
<dbReference type="EMBL" id="MKFT01000008">
    <property type="protein sequence ID" value="OHY93817.1"/>
    <property type="molecule type" value="Genomic_DNA"/>
</dbReference>
<dbReference type="Proteomes" id="UP000315115">
    <property type="component" value="Chromosome 1"/>
</dbReference>
<gene>
    <name evidence="4" type="ORF">BI375_18390</name>
    <name evidence="3" type="ORF">F0262_13665</name>
    <name evidence="2" type="ORF">VroAM7_15450</name>
</gene>
<feature type="transmembrane region" description="Helical" evidence="1">
    <location>
        <begin position="96"/>
        <end position="114"/>
    </location>
</feature>
<evidence type="ECO:0000313" key="7">
    <source>
        <dbReference type="Proteomes" id="UP000572072"/>
    </source>
</evidence>